<gene>
    <name evidence="1" type="ORF">M9H77_31336</name>
</gene>
<proteinExistence type="predicted"/>
<sequence>MMVCVCVCVKPNYYDVLKEIFDVELTRTLTQKVSWFHCDWFSSLDRGMRIHPQYKIIELHKDRRERGRSRGFDNGCDEYRHRTSYHESRPSEEFDITVETFRGSMAREHKRKYVLSLLPLSLSDPPTEQEAPFDAPSLSTTQLSPSATLKMDHAAWKPDLSDTRSSSSGLTAVRLSSRWMSEMFDEGSFR</sequence>
<name>A0ACC0A1V6_CATRO</name>
<dbReference type="EMBL" id="CM044707">
    <property type="protein sequence ID" value="KAI5654149.1"/>
    <property type="molecule type" value="Genomic_DNA"/>
</dbReference>
<protein>
    <submittedName>
        <fullName evidence="1">Uncharacterized protein</fullName>
    </submittedName>
</protein>
<keyword evidence="2" id="KW-1185">Reference proteome</keyword>
<evidence type="ECO:0000313" key="1">
    <source>
        <dbReference type="EMBL" id="KAI5654149.1"/>
    </source>
</evidence>
<dbReference type="Proteomes" id="UP001060085">
    <property type="component" value="Linkage Group LG07"/>
</dbReference>
<evidence type="ECO:0000313" key="2">
    <source>
        <dbReference type="Proteomes" id="UP001060085"/>
    </source>
</evidence>
<reference evidence="2" key="1">
    <citation type="journal article" date="2023" name="Nat. Plants">
        <title>Single-cell RNA sequencing provides a high-resolution roadmap for understanding the multicellular compartmentation of specialized metabolism.</title>
        <authorList>
            <person name="Sun S."/>
            <person name="Shen X."/>
            <person name="Li Y."/>
            <person name="Li Y."/>
            <person name="Wang S."/>
            <person name="Li R."/>
            <person name="Zhang H."/>
            <person name="Shen G."/>
            <person name="Guo B."/>
            <person name="Wei J."/>
            <person name="Xu J."/>
            <person name="St-Pierre B."/>
            <person name="Chen S."/>
            <person name="Sun C."/>
        </authorList>
    </citation>
    <scope>NUCLEOTIDE SEQUENCE [LARGE SCALE GENOMIC DNA]</scope>
</reference>
<organism evidence="1 2">
    <name type="scientific">Catharanthus roseus</name>
    <name type="common">Madagascar periwinkle</name>
    <name type="synonym">Vinca rosea</name>
    <dbReference type="NCBI Taxonomy" id="4058"/>
    <lineage>
        <taxon>Eukaryota</taxon>
        <taxon>Viridiplantae</taxon>
        <taxon>Streptophyta</taxon>
        <taxon>Embryophyta</taxon>
        <taxon>Tracheophyta</taxon>
        <taxon>Spermatophyta</taxon>
        <taxon>Magnoliopsida</taxon>
        <taxon>eudicotyledons</taxon>
        <taxon>Gunneridae</taxon>
        <taxon>Pentapetalae</taxon>
        <taxon>asterids</taxon>
        <taxon>lamiids</taxon>
        <taxon>Gentianales</taxon>
        <taxon>Apocynaceae</taxon>
        <taxon>Rauvolfioideae</taxon>
        <taxon>Vinceae</taxon>
        <taxon>Catharanthinae</taxon>
        <taxon>Catharanthus</taxon>
    </lineage>
</organism>
<comment type="caution">
    <text evidence="1">The sequence shown here is derived from an EMBL/GenBank/DDBJ whole genome shotgun (WGS) entry which is preliminary data.</text>
</comment>
<accession>A0ACC0A1V6</accession>